<name>A0ABT3ZGB6_9HYPH</name>
<dbReference type="InterPro" id="IPR007055">
    <property type="entry name" value="BON_dom"/>
</dbReference>
<feature type="domain" description="CBS" evidence="4">
    <location>
        <begin position="94"/>
        <end position="153"/>
    </location>
</feature>
<accession>A0ABT3ZGB6</accession>
<evidence type="ECO:0000259" key="3">
    <source>
        <dbReference type="PROSITE" id="PS50914"/>
    </source>
</evidence>
<dbReference type="Gene3D" id="3.10.580.10">
    <property type="entry name" value="CBS-domain"/>
    <property type="match status" value="1"/>
</dbReference>
<dbReference type="CDD" id="cd04586">
    <property type="entry name" value="CBS_pair_BON_assoc"/>
    <property type="match status" value="1"/>
</dbReference>
<evidence type="ECO:0000256" key="1">
    <source>
        <dbReference type="ARBA" id="ARBA00023122"/>
    </source>
</evidence>
<dbReference type="SMART" id="SM00116">
    <property type="entry name" value="CBS"/>
    <property type="match status" value="2"/>
</dbReference>
<dbReference type="InterPro" id="IPR000644">
    <property type="entry name" value="CBS_dom"/>
</dbReference>
<dbReference type="Gene3D" id="3.30.1340.30">
    <property type="match status" value="1"/>
</dbReference>
<dbReference type="InterPro" id="IPR017080">
    <property type="entry name" value="UCP036990_CBS_BON"/>
</dbReference>
<dbReference type="Proteomes" id="UP001073227">
    <property type="component" value="Unassembled WGS sequence"/>
</dbReference>
<dbReference type="Pfam" id="PF04972">
    <property type="entry name" value="BON"/>
    <property type="match status" value="1"/>
</dbReference>
<gene>
    <name evidence="5" type="ORF">OEG84_24835</name>
</gene>
<evidence type="ECO:0000256" key="2">
    <source>
        <dbReference type="PROSITE-ProRule" id="PRU00703"/>
    </source>
</evidence>
<dbReference type="PIRSF" id="PIRSF036990">
    <property type="entry name" value="UCP036990_CBS_BON"/>
    <property type="match status" value="1"/>
</dbReference>
<feature type="domain" description="CBS" evidence="4">
    <location>
        <begin position="7"/>
        <end position="63"/>
    </location>
</feature>
<keyword evidence="1 2" id="KW-0129">CBS domain</keyword>
<evidence type="ECO:0000313" key="6">
    <source>
        <dbReference type="Proteomes" id="UP001073227"/>
    </source>
</evidence>
<dbReference type="Pfam" id="PF00571">
    <property type="entry name" value="CBS"/>
    <property type="match status" value="2"/>
</dbReference>
<reference evidence="5" key="1">
    <citation type="submission" date="2022-10" db="EMBL/GenBank/DDBJ databases">
        <title>Hoeflea sp. G2-23, isolated from marine algae.</title>
        <authorList>
            <person name="Kristyanto S."/>
            <person name="Kim J.M."/>
            <person name="Jeon C.O."/>
        </authorList>
    </citation>
    <scope>NUCLEOTIDE SEQUENCE</scope>
    <source>
        <strain evidence="5">G2-23</strain>
    </source>
</reference>
<evidence type="ECO:0000259" key="4">
    <source>
        <dbReference type="PROSITE" id="PS51371"/>
    </source>
</evidence>
<dbReference type="PANTHER" id="PTHR43080">
    <property type="entry name" value="CBS DOMAIN-CONTAINING PROTEIN CBSX3, MITOCHONDRIAL"/>
    <property type="match status" value="1"/>
</dbReference>
<dbReference type="PANTHER" id="PTHR43080:SF26">
    <property type="entry name" value="REGULATORY PROTEIN"/>
    <property type="match status" value="1"/>
</dbReference>
<organism evidence="5 6">
    <name type="scientific">Hoeflea algicola</name>
    <dbReference type="NCBI Taxonomy" id="2983763"/>
    <lineage>
        <taxon>Bacteria</taxon>
        <taxon>Pseudomonadati</taxon>
        <taxon>Pseudomonadota</taxon>
        <taxon>Alphaproteobacteria</taxon>
        <taxon>Hyphomicrobiales</taxon>
        <taxon>Rhizobiaceae</taxon>
        <taxon>Hoeflea</taxon>
    </lineage>
</organism>
<dbReference type="RefSeq" id="WP_035521355.1">
    <property type="nucleotide sequence ID" value="NZ_JAOVZR010000003.1"/>
</dbReference>
<dbReference type="InterPro" id="IPR046342">
    <property type="entry name" value="CBS_dom_sf"/>
</dbReference>
<dbReference type="InterPro" id="IPR051257">
    <property type="entry name" value="Diverse_CBS-Domain"/>
</dbReference>
<dbReference type="EMBL" id="JAOVZR010000003">
    <property type="protein sequence ID" value="MCY0150834.1"/>
    <property type="molecule type" value="Genomic_DNA"/>
</dbReference>
<dbReference type="PROSITE" id="PS51371">
    <property type="entry name" value="CBS"/>
    <property type="match status" value="2"/>
</dbReference>
<feature type="domain" description="BON" evidence="3">
    <location>
        <begin position="157"/>
        <end position="225"/>
    </location>
</feature>
<evidence type="ECO:0000313" key="5">
    <source>
        <dbReference type="EMBL" id="MCY0150834.1"/>
    </source>
</evidence>
<protein>
    <submittedName>
        <fullName evidence="5">CBS domain-containing protein</fullName>
    </submittedName>
</protein>
<keyword evidence="6" id="KW-1185">Reference proteome</keyword>
<proteinExistence type="predicted"/>
<comment type="caution">
    <text evidence="5">The sequence shown here is derived from an EMBL/GenBank/DDBJ whole genome shotgun (WGS) entry which is preliminary data.</text>
</comment>
<sequence length="232" mass="25756">MLAKDIMTTTVISLSSNETVEEAVRLMLAHHVSALPVLDAEGEVIGLISEGDLMRRVRNTGDVRRSWWLEIFARASENVEEFVKLRSQHVADVMTRKVLSVDEETPVSEIAKLLETHRIKRVPVLRGGLLVGIVSRANLLHALSRADQRGLPEPSDDDRELRIRIDAALKEVPVAWSNLINYSVENGKVSVSGLVDSRAEENAIRVAIENVQGVQNVHLQLGLAPTWAYYGI</sequence>
<dbReference type="SUPFAM" id="SSF54631">
    <property type="entry name" value="CBS-domain pair"/>
    <property type="match status" value="1"/>
</dbReference>
<dbReference type="PROSITE" id="PS50914">
    <property type="entry name" value="BON"/>
    <property type="match status" value="1"/>
</dbReference>